<feature type="transmembrane region" description="Helical" evidence="1">
    <location>
        <begin position="236"/>
        <end position="253"/>
    </location>
</feature>
<feature type="transmembrane region" description="Helical" evidence="1">
    <location>
        <begin position="113"/>
        <end position="132"/>
    </location>
</feature>
<feature type="transmembrane region" description="Helical" evidence="1">
    <location>
        <begin position="144"/>
        <end position="170"/>
    </location>
</feature>
<feature type="transmembrane region" description="Helical" evidence="1">
    <location>
        <begin position="85"/>
        <end position="107"/>
    </location>
</feature>
<dbReference type="AlphaFoldDB" id="A0A1M6LYA9"/>
<evidence type="ECO:0008006" key="4">
    <source>
        <dbReference type="Google" id="ProtNLM"/>
    </source>
</evidence>
<feature type="transmembrane region" description="Helical" evidence="1">
    <location>
        <begin position="190"/>
        <end position="208"/>
    </location>
</feature>
<keyword evidence="1" id="KW-0472">Membrane</keyword>
<dbReference type="EMBL" id="FQYX01000035">
    <property type="protein sequence ID" value="SHJ76191.1"/>
    <property type="molecule type" value="Genomic_DNA"/>
</dbReference>
<dbReference type="Proteomes" id="UP000184231">
    <property type="component" value="Unassembled WGS sequence"/>
</dbReference>
<sequence>MAKVGSNKLTPLMLPGLKKTTSKKHLFKDVLFFISAIAIPSSFFNFIDRSFFVDIRLFYLLIGVLYLVLNFKYIQKFKRIKGAKLLLLLCFFLLFKILHSLLFQNIIWTEVVTIFRTNFFYPIITLGFLLYASKMDNKRLYRFFYWLFTVTLIQGILYIIANITGVNFYANSNKEFQQFQGVTIIQNLNAIPDYNIFLFAFAILTLFTVSNFKKHWMWFVPLLLTILTIVRNQIIVYFLVIIIIYSLGVISNIKIKGGKIFKALILLSLFSIIGFLVFPAHIGRIVNKFGFDQNESISASNYTEEGTFKVRLDLISKAYNSIEQNDNLILGNGYIREARKGEYDFVVGDDTLLAPVLWAEGLLGIIIRLLPVLIFLFYGLKNLHNKNKFISLISLMILGITIPEIFNGVQTKIFTYYHQYLFIFFLLMLIIYNDKMYQRKKSLIK</sequence>
<gene>
    <name evidence="2" type="ORF">SAMN04487911_1358</name>
</gene>
<feature type="transmembrane region" description="Helical" evidence="1">
    <location>
        <begin position="356"/>
        <end position="377"/>
    </location>
</feature>
<keyword evidence="3" id="KW-1185">Reference proteome</keyword>
<accession>A0A1M6LYA9</accession>
<evidence type="ECO:0000313" key="2">
    <source>
        <dbReference type="EMBL" id="SHJ76191.1"/>
    </source>
</evidence>
<feature type="transmembrane region" description="Helical" evidence="1">
    <location>
        <begin position="413"/>
        <end position="432"/>
    </location>
</feature>
<keyword evidence="1" id="KW-1133">Transmembrane helix</keyword>
<protein>
    <recommendedName>
        <fullName evidence="4">O-antigen ligase like membrane protein</fullName>
    </recommendedName>
</protein>
<dbReference type="RefSeq" id="WP_072765731.1">
    <property type="nucleotide sequence ID" value="NZ_FQYX01000035.1"/>
</dbReference>
<feature type="transmembrane region" description="Helical" evidence="1">
    <location>
        <begin position="260"/>
        <end position="282"/>
    </location>
</feature>
<feature type="transmembrane region" description="Helical" evidence="1">
    <location>
        <begin position="26"/>
        <end position="47"/>
    </location>
</feature>
<feature type="transmembrane region" description="Helical" evidence="1">
    <location>
        <begin position="53"/>
        <end position="73"/>
    </location>
</feature>
<organism evidence="2 3">
    <name type="scientific">Arenibacter nanhaiticus</name>
    <dbReference type="NCBI Taxonomy" id="558155"/>
    <lineage>
        <taxon>Bacteria</taxon>
        <taxon>Pseudomonadati</taxon>
        <taxon>Bacteroidota</taxon>
        <taxon>Flavobacteriia</taxon>
        <taxon>Flavobacteriales</taxon>
        <taxon>Flavobacteriaceae</taxon>
        <taxon>Arenibacter</taxon>
    </lineage>
</organism>
<evidence type="ECO:0000313" key="3">
    <source>
        <dbReference type="Proteomes" id="UP000184231"/>
    </source>
</evidence>
<feature type="transmembrane region" description="Helical" evidence="1">
    <location>
        <begin position="215"/>
        <end position="230"/>
    </location>
</feature>
<keyword evidence="1" id="KW-0812">Transmembrane</keyword>
<feature type="transmembrane region" description="Helical" evidence="1">
    <location>
        <begin position="389"/>
        <end position="407"/>
    </location>
</feature>
<dbReference type="STRING" id="558155.SAMN04487911_1358"/>
<name>A0A1M6LYA9_9FLAO</name>
<reference evidence="2 3" key="1">
    <citation type="submission" date="2016-11" db="EMBL/GenBank/DDBJ databases">
        <authorList>
            <person name="Jaros S."/>
            <person name="Januszkiewicz K."/>
            <person name="Wedrychowicz H."/>
        </authorList>
    </citation>
    <scope>NUCLEOTIDE SEQUENCE [LARGE SCALE GENOMIC DNA]</scope>
    <source>
        <strain evidence="2 3">CGMCC 1.8863</strain>
    </source>
</reference>
<proteinExistence type="predicted"/>
<evidence type="ECO:0000256" key="1">
    <source>
        <dbReference type="SAM" id="Phobius"/>
    </source>
</evidence>